<evidence type="ECO:0000256" key="1">
    <source>
        <dbReference type="SAM" id="MobiDB-lite"/>
    </source>
</evidence>
<dbReference type="Pfam" id="PF20710">
    <property type="entry name" value="DUF6824"/>
    <property type="match status" value="1"/>
</dbReference>
<evidence type="ECO:0000313" key="4">
    <source>
        <dbReference type="Proteomes" id="UP000198406"/>
    </source>
</evidence>
<dbReference type="InterPro" id="IPR049227">
    <property type="entry name" value="DUF6824"/>
</dbReference>
<comment type="caution">
    <text evidence="3">The sequence shown here is derived from an EMBL/GenBank/DDBJ whole genome shotgun (WGS) entry which is preliminary data.</text>
</comment>
<sequence length="513" mass="56858">MAPTMSDDNSEEGLTFFESDEIIRETTDSDVLCGRGGSINSHPGNERFRLLVEKRKRVYLTARFKREKRLIASSIVSEIRGLKPPGRFLTRDSKSGFWKDIGDEKARDKASQALRENAPSIRAEIETEINVQRADMKREDNLSQQQQPPPPHPPPPYYGAGWGGYSFYGNYPAHTPSAYPPHPNQHPQHPQYDYSHHAHTTHEAPHPHYYAQPTGPSTSAIEPFFDFVNAGAESFKNWATSSLNSVIPSGSSRDGHGTRPPSSKPISYIHEDMSRKRRLVKFKDEYAPMVGSINSIATDSDYEPHHMEHNTEASNSVLAHFADRVMGSLGSFDAVSVMCGHDSTDTKIPFPVSSADNQANQADEEMEEVEWEGQEVQLMEPVVPDERVMPPPDVRPRPFYDAASSMGMSSIGSCHSWFPEQISAASSYFRGADESGSSNDGNMSIGGNSLVRVFDHETSMDSVGPTSSWDRASFPTRSPLNLGSDDESLISKGSNKSGELAARSLDMTWESRE</sequence>
<dbReference type="OrthoDB" id="42226at2759"/>
<name>A0A1Z5JXI8_FISSO</name>
<dbReference type="InParanoid" id="A0A1Z5JXI8"/>
<feature type="region of interest" description="Disordered" evidence="1">
    <location>
        <begin position="459"/>
        <end position="513"/>
    </location>
</feature>
<feature type="region of interest" description="Disordered" evidence="1">
    <location>
        <begin position="248"/>
        <end position="267"/>
    </location>
</feature>
<evidence type="ECO:0000313" key="3">
    <source>
        <dbReference type="EMBL" id="GAX18596.1"/>
    </source>
</evidence>
<reference evidence="3 4" key="1">
    <citation type="journal article" date="2015" name="Plant Cell">
        <title>Oil accumulation by the oleaginous diatom Fistulifera solaris as revealed by the genome and transcriptome.</title>
        <authorList>
            <person name="Tanaka T."/>
            <person name="Maeda Y."/>
            <person name="Veluchamy A."/>
            <person name="Tanaka M."/>
            <person name="Abida H."/>
            <person name="Marechal E."/>
            <person name="Bowler C."/>
            <person name="Muto M."/>
            <person name="Sunaga Y."/>
            <person name="Tanaka M."/>
            <person name="Yoshino T."/>
            <person name="Taniguchi T."/>
            <person name="Fukuda Y."/>
            <person name="Nemoto M."/>
            <person name="Matsumoto M."/>
            <person name="Wong P.S."/>
            <person name="Aburatani S."/>
            <person name="Fujibuchi W."/>
        </authorList>
    </citation>
    <scope>NUCLEOTIDE SEQUENCE [LARGE SCALE GENOMIC DNA]</scope>
    <source>
        <strain evidence="3 4">JPCC DA0580</strain>
    </source>
</reference>
<feature type="compositionally biased region" description="Basic and acidic residues" evidence="1">
    <location>
        <begin position="194"/>
        <end position="206"/>
    </location>
</feature>
<protein>
    <recommendedName>
        <fullName evidence="2">DUF6824 domain-containing protein</fullName>
    </recommendedName>
</protein>
<dbReference type="Proteomes" id="UP000198406">
    <property type="component" value="Unassembled WGS sequence"/>
</dbReference>
<keyword evidence="4" id="KW-1185">Reference proteome</keyword>
<dbReference type="AlphaFoldDB" id="A0A1Z5JXI8"/>
<feature type="compositionally biased region" description="Pro residues" evidence="1">
    <location>
        <begin position="147"/>
        <end position="157"/>
    </location>
</feature>
<feature type="region of interest" description="Disordered" evidence="1">
    <location>
        <begin position="176"/>
        <end position="215"/>
    </location>
</feature>
<evidence type="ECO:0000259" key="2">
    <source>
        <dbReference type="Pfam" id="PF20710"/>
    </source>
</evidence>
<feature type="compositionally biased region" description="Polar residues" evidence="1">
    <location>
        <begin position="460"/>
        <end position="481"/>
    </location>
</feature>
<gene>
    <name evidence="3" type="ORF">FisN_10Hh197</name>
</gene>
<feature type="region of interest" description="Disordered" evidence="1">
    <location>
        <begin position="138"/>
        <end position="158"/>
    </location>
</feature>
<dbReference type="EMBL" id="BDSP01000131">
    <property type="protein sequence ID" value="GAX18596.1"/>
    <property type="molecule type" value="Genomic_DNA"/>
</dbReference>
<feature type="domain" description="DUF6824" evidence="2">
    <location>
        <begin position="30"/>
        <end position="116"/>
    </location>
</feature>
<organism evidence="3 4">
    <name type="scientific">Fistulifera solaris</name>
    <name type="common">Oleaginous diatom</name>
    <dbReference type="NCBI Taxonomy" id="1519565"/>
    <lineage>
        <taxon>Eukaryota</taxon>
        <taxon>Sar</taxon>
        <taxon>Stramenopiles</taxon>
        <taxon>Ochrophyta</taxon>
        <taxon>Bacillariophyta</taxon>
        <taxon>Bacillariophyceae</taxon>
        <taxon>Bacillariophycidae</taxon>
        <taxon>Naviculales</taxon>
        <taxon>Naviculaceae</taxon>
        <taxon>Fistulifera</taxon>
    </lineage>
</organism>
<proteinExistence type="predicted"/>
<accession>A0A1Z5JXI8</accession>